<dbReference type="InterPro" id="IPR036955">
    <property type="entry name" value="AP2/ERF_dom_sf"/>
</dbReference>
<proteinExistence type="predicted"/>
<dbReference type="InterPro" id="IPR016177">
    <property type="entry name" value="DNA-bd_dom_sf"/>
</dbReference>
<dbReference type="GO" id="GO:0003700">
    <property type="term" value="F:DNA-binding transcription factor activity"/>
    <property type="evidence" value="ECO:0007669"/>
    <property type="project" value="InterPro"/>
</dbReference>
<dbReference type="InterPro" id="IPR044925">
    <property type="entry name" value="His-Me_finger_sf"/>
</dbReference>
<sequence>MPSPSLTHTRLKELLHYDPLTGIFTWRIYRSPVARVGDTAGTLDSHGHRQIGVQRKLYGAHRLAWFYVYGVWPKNDIDHMNRIKDDNRIKNLRDVPTALNCQNAVDARSNSKSKLLGVHRKRYSFIAQIAVGGKKIHLGSFKTAEDAHAAYIAAKQKLHPGDLPLDTADK</sequence>
<dbReference type="Gene3D" id="3.90.75.20">
    <property type="match status" value="1"/>
</dbReference>
<dbReference type="InterPro" id="IPR003615">
    <property type="entry name" value="HNH_nuc"/>
</dbReference>
<dbReference type="SUPFAM" id="SSF54060">
    <property type="entry name" value="His-Me finger endonucleases"/>
    <property type="match status" value="1"/>
</dbReference>
<name>A0A6J5TAD6_9CAUD</name>
<organism evidence="2">
    <name type="scientific">uncultured Caudovirales phage</name>
    <dbReference type="NCBI Taxonomy" id="2100421"/>
    <lineage>
        <taxon>Viruses</taxon>
        <taxon>Duplodnaviria</taxon>
        <taxon>Heunggongvirae</taxon>
        <taxon>Uroviricota</taxon>
        <taxon>Caudoviricetes</taxon>
        <taxon>Peduoviridae</taxon>
        <taxon>Maltschvirus</taxon>
        <taxon>Maltschvirus maltsch</taxon>
    </lineage>
</organism>
<accession>A0A6J5TAD6</accession>
<reference evidence="2" key="1">
    <citation type="submission" date="2020-05" db="EMBL/GenBank/DDBJ databases">
        <authorList>
            <person name="Chiriac C."/>
            <person name="Salcher M."/>
            <person name="Ghai R."/>
            <person name="Kavagutti S V."/>
        </authorList>
    </citation>
    <scope>NUCLEOTIDE SEQUENCE</scope>
</reference>
<gene>
    <name evidence="2" type="ORF">UFOVP56_75</name>
</gene>
<dbReference type="Pfam" id="PF13392">
    <property type="entry name" value="HNH_3"/>
    <property type="match status" value="1"/>
</dbReference>
<evidence type="ECO:0000313" key="2">
    <source>
        <dbReference type="EMBL" id="CAB4241124.1"/>
    </source>
</evidence>
<dbReference type="GO" id="GO:0003677">
    <property type="term" value="F:DNA binding"/>
    <property type="evidence" value="ECO:0007669"/>
    <property type="project" value="InterPro"/>
</dbReference>
<dbReference type="Gene3D" id="3.30.730.10">
    <property type="entry name" value="AP2/ERF domain"/>
    <property type="match status" value="1"/>
</dbReference>
<dbReference type="SUPFAM" id="SSF54171">
    <property type="entry name" value="DNA-binding domain"/>
    <property type="match status" value="1"/>
</dbReference>
<dbReference type="EMBL" id="LR797819">
    <property type="protein sequence ID" value="CAB4241124.1"/>
    <property type="molecule type" value="Genomic_DNA"/>
</dbReference>
<feature type="domain" description="HNH nuclease" evidence="1">
    <location>
        <begin position="58"/>
        <end position="96"/>
    </location>
</feature>
<protein>
    <submittedName>
        <fullName evidence="2">HNH nuclease</fullName>
    </submittedName>
</protein>
<evidence type="ECO:0000259" key="1">
    <source>
        <dbReference type="Pfam" id="PF13392"/>
    </source>
</evidence>